<protein>
    <submittedName>
        <fullName evidence="2">Uncharacterized protein</fullName>
    </submittedName>
</protein>
<sequence length="75" mass="8441">MTTWDPLDSQSNHGPAHDDGSPARPLNRLTCFTRSPMTPTTPPHKEHHLESFRGAMNPLRCSNVDKKMTKRITTS</sequence>
<organism evidence="2 3">
    <name type="scientific">Portunus trituberculatus</name>
    <name type="common">Swimming crab</name>
    <name type="synonym">Neptunus trituberculatus</name>
    <dbReference type="NCBI Taxonomy" id="210409"/>
    <lineage>
        <taxon>Eukaryota</taxon>
        <taxon>Metazoa</taxon>
        <taxon>Ecdysozoa</taxon>
        <taxon>Arthropoda</taxon>
        <taxon>Crustacea</taxon>
        <taxon>Multicrustacea</taxon>
        <taxon>Malacostraca</taxon>
        <taxon>Eumalacostraca</taxon>
        <taxon>Eucarida</taxon>
        <taxon>Decapoda</taxon>
        <taxon>Pleocyemata</taxon>
        <taxon>Brachyura</taxon>
        <taxon>Eubrachyura</taxon>
        <taxon>Portunoidea</taxon>
        <taxon>Portunidae</taxon>
        <taxon>Portuninae</taxon>
        <taxon>Portunus</taxon>
    </lineage>
</organism>
<feature type="compositionally biased region" description="Polar residues" evidence="1">
    <location>
        <begin position="1"/>
        <end position="13"/>
    </location>
</feature>
<dbReference type="Proteomes" id="UP000324222">
    <property type="component" value="Unassembled WGS sequence"/>
</dbReference>
<feature type="region of interest" description="Disordered" evidence="1">
    <location>
        <begin position="1"/>
        <end position="27"/>
    </location>
</feature>
<accession>A0A5B7IYQ3</accession>
<dbReference type="AlphaFoldDB" id="A0A5B7IYQ3"/>
<dbReference type="EMBL" id="VSRR010074380">
    <property type="protein sequence ID" value="MPC87393.1"/>
    <property type="molecule type" value="Genomic_DNA"/>
</dbReference>
<comment type="caution">
    <text evidence="2">The sequence shown here is derived from an EMBL/GenBank/DDBJ whole genome shotgun (WGS) entry which is preliminary data.</text>
</comment>
<reference evidence="2 3" key="1">
    <citation type="submission" date="2019-05" db="EMBL/GenBank/DDBJ databases">
        <title>Another draft genome of Portunus trituberculatus and its Hox gene families provides insights of decapod evolution.</title>
        <authorList>
            <person name="Jeong J.-H."/>
            <person name="Song I."/>
            <person name="Kim S."/>
            <person name="Choi T."/>
            <person name="Kim D."/>
            <person name="Ryu S."/>
            <person name="Kim W."/>
        </authorList>
    </citation>
    <scope>NUCLEOTIDE SEQUENCE [LARGE SCALE GENOMIC DNA]</scope>
    <source>
        <tissue evidence="2">Muscle</tissue>
    </source>
</reference>
<evidence type="ECO:0000313" key="3">
    <source>
        <dbReference type="Proteomes" id="UP000324222"/>
    </source>
</evidence>
<keyword evidence="3" id="KW-1185">Reference proteome</keyword>
<evidence type="ECO:0000313" key="2">
    <source>
        <dbReference type="EMBL" id="MPC87393.1"/>
    </source>
</evidence>
<name>A0A5B7IYQ3_PORTR</name>
<proteinExistence type="predicted"/>
<gene>
    <name evidence="2" type="ORF">E2C01_082254</name>
</gene>
<evidence type="ECO:0000256" key="1">
    <source>
        <dbReference type="SAM" id="MobiDB-lite"/>
    </source>
</evidence>